<protein>
    <recommendedName>
        <fullName evidence="4">SdpI/YhfL protein family protein</fullName>
    </recommendedName>
</protein>
<dbReference type="STRING" id="441119.SAMN04488047_13512"/>
<evidence type="ECO:0000313" key="3">
    <source>
        <dbReference type="Proteomes" id="UP000199356"/>
    </source>
</evidence>
<keyword evidence="1" id="KW-0472">Membrane</keyword>
<proteinExistence type="predicted"/>
<feature type="transmembrane region" description="Helical" evidence="1">
    <location>
        <begin position="47"/>
        <end position="66"/>
    </location>
</feature>
<dbReference type="AlphaFoldDB" id="A0A1I5VSJ0"/>
<sequence>MGEIAFLLLSVCALVSVLAGRPWTARVARRTTEKEAWDHPLFRETNVVLSLAWAAVFAATALVLWISESVLVALTITFLNTGLGLVSPWLGKRYAAWREPAYRNRG</sequence>
<evidence type="ECO:0000313" key="2">
    <source>
        <dbReference type="EMBL" id="SFQ10432.1"/>
    </source>
</evidence>
<keyword evidence="1" id="KW-0812">Transmembrane</keyword>
<organism evidence="2 3">
    <name type="scientific">Tranquillimonas alkanivorans</name>
    <dbReference type="NCBI Taxonomy" id="441119"/>
    <lineage>
        <taxon>Bacteria</taxon>
        <taxon>Pseudomonadati</taxon>
        <taxon>Pseudomonadota</taxon>
        <taxon>Alphaproteobacteria</taxon>
        <taxon>Rhodobacterales</taxon>
        <taxon>Roseobacteraceae</taxon>
        <taxon>Tranquillimonas</taxon>
    </lineage>
</organism>
<dbReference type="Proteomes" id="UP000199356">
    <property type="component" value="Unassembled WGS sequence"/>
</dbReference>
<feature type="transmembrane region" description="Helical" evidence="1">
    <location>
        <begin position="71"/>
        <end position="90"/>
    </location>
</feature>
<accession>A0A1I5VSJ0</accession>
<gene>
    <name evidence="2" type="ORF">SAMN04488047_13512</name>
</gene>
<evidence type="ECO:0000256" key="1">
    <source>
        <dbReference type="SAM" id="Phobius"/>
    </source>
</evidence>
<name>A0A1I5VSJ0_9RHOB</name>
<keyword evidence="1" id="KW-1133">Transmembrane helix</keyword>
<reference evidence="2 3" key="1">
    <citation type="submission" date="2016-10" db="EMBL/GenBank/DDBJ databases">
        <authorList>
            <person name="de Groot N.N."/>
        </authorList>
    </citation>
    <scope>NUCLEOTIDE SEQUENCE [LARGE SCALE GENOMIC DNA]</scope>
    <source>
        <strain evidence="2 3">DSM 19547</strain>
    </source>
</reference>
<keyword evidence="3" id="KW-1185">Reference proteome</keyword>
<dbReference type="EMBL" id="FOXA01000035">
    <property type="protein sequence ID" value="SFQ10432.1"/>
    <property type="molecule type" value="Genomic_DNA"/>
</dbReference>
<evidence type="ECO:0008006" key="4">
    <source>
        <dbReference type="Google" id="ProtNLM"/>
    </source>
</evidence>